<dbReference type="RefSeq" id="WP_107208916.1">
    <property type="nucleotide sequence ID" value="NZ_CP061862.1"/>
</dbReference>
<feature type="domain" description="Lcl C-terminal" evidence="1">
    <location>
        <begin position="46"/>
        <end position="175"/>
    </location>
</feature>
<evidence type="ECO:0000313" key="2">
    <source>
        <dbReference type="EMBL" id="QOD58328.1"/>
    </source>
</evidence>
<name>A0A5F0YHJ1_PHODP</name>
<evidence type="ECO:0000313" key="3">
    <source>
        <dbReference type="Proteomes" id="UP000516656"/>
    </source>
</evidence>
<dbReference type="Proteomes" id="UP000516656">
    <property type="component" value="Chromosome 2"/>
</dbReference>
<reference evidence="2 3" key="1">
    <citation type="submission" date="2020-09" db="EMBL/GenBank/DDBJ databases">
        <title>Complete, closed and curated genome sequences of Photobacterium damselae subsp. piscicida isolates from Australia indicate localised evolution and additional plasmid-borne pathogenicity mechanisms.</title>
        <authorList>
            <person name="Baseggio L."/>
            <person name="Silayeva O."/>
            <person name="Buller N."/>
            <person name="Landos M."/>
            <person name="Engelstaedter J."/>
            <person name="Barnes A.C."/>
        </authorList>
    </citation>
    <scope>NUCLEOTIDE SEQUENCE [LARGE SCALE GENOMIC DNA]</scope>
    <source>
        <strain evidence="2 3">AS-16-0540-1</strain>
    </source>
</reference>
<protein>
    <submittedName>
        <fullName evidence="2">DUF1566 domain-containing protein</fullName>
    </submittedName>
</protein>
<dbReference type="PANTHER" id="PTHR35812">
    <property type="entry name" value="LIPOPROTEIN"/>
    <property type="match status" value="1"/>
</dbReference>
<gene>
    <name evidence="2" type="ORF">IC627_21580</name>
</gene>
<proteinExistence type="predicted"/>
<dbReference type="AlphaFoldDB" id="A0A5F0YHJ1"/>
<dbReference type="PANTHER" id="PTHR35812:SF1">
    <property type="entry name" value="LIPOPROTEIN"/>
    <property type="match status" value="1"/>
</dbReference>
<evidence type="ECO:0000259" key="1">
    <source>
        <dbReference type="Pfam" id="PF07603"/>
    </source>
</evidence>
<dbReference type="Pfam" id="PF07603">
    <property type="entry name" value="Lcl_C"/>
    <property type="match status" value="1"/>
</dbReference>
<accession>A0A5F0YHJ1</accession>
<sequence length="190" mass="20448">MKNMCLISMVLMAFSLSVHAENTTQQCLAGVAHSSPNGRFVINSNGTVKDIKTGLTWMRCAVGTKWDAVNQSCLGAPQVAGWQASLQTVQNINSATSGHYLHNYAGISHWRLPNIKELQSLQETACYLPAMNAQVFPSITKDIAAVEGTVWSSTPSMTSDEAYSFGLNDGIIIKQGVNAATYSSLLVADF</sequence>
<dbReference type="InterPro" id="IPR011460">
    <property type="entry name" value="Lcl_C"/>
</dbReference>
<dbReference type="EMBL" id="CP061855">
    <property type="protein sequence ID" value="QOD58328.1"/>
    <property type="molecule type" value="Genomic_DNA"/>
</dbReference>
<organism evidence="2 3">
    <name type="scientific">Photobacterium damsela subsp. piscicida</name>
    <name type="common">Pasteurella piscicida</name>
    <dbReference type="NCBI Taxonomy" id="38294"/>
    <lineage>
        <taxon>Bacteria</taxon>
        <taxon>Pseudomonadati</taxon>
        <taxon>Pseudomonadota</taxon>
        <taxon>Gammaproteobacteria</taxon>
        <taxon>Vibrionales</taxon>
        <taxon>Vibrionaceae</taxon>
        <taxon>Photobacterium</taxon>
    </lineage>
</organism>